<dbReference type="EMBL" id="CP053540">
    <property type="protein sequence ID" value="WOB43276.1"/>
    <property type="molecule type" value="Genomic_DNA"/>
</dbReference>
<sequence>MPFNRLAFNAAYLDWPVLSSNVNLLPLFEQQADAMLETLNGGDRYTQKVTYLIAEHLKGERENFPKSRRLSVIVAFLYIKGA</sequence>
<reference evidence="1" key="1">
    <citation type="submission" date="2020-05" db="EMBL/GenBank/DDBJ databases">
        <authorList>
            <person name="Zhu T."/>
            <person name="Keshari N."/>
            <person name="Lu X."/>
        </authorList>
    </citation>
    <scope>NUCLEOTIDE SEQUENCE</scope>
    <source>
        <strain evidence="1">NK1-22</strain>
    </source>
</reference>
<dbReference type="KEGG" id="tog:HNI00_08980"/>
<dbReference type="RefSeq" id="WP_316792603.1">
    <property type="nucleotide sequence ID" value="NZ_CP053540.1"/>
</dbReference>
<protein>
    <submittedName>
        <fullName evidence="1">Uncharacterized protein</fullName>
    </submittedName>
</protein>
<accession>A0AA96Y3N8</accession>
<gene>
    <name evidence="1" type="ORF">HNI00_08980</name>
</gene>
<organism evidence="1">
    <name type="scientific">Thermoleptolyngbya oregonensis NK1-22</name>
    <dbReference type="NCBI Taxonomy" id="2547457"/>
    <lineage>
        <taxon>Bacteria</taxon>
        <taxon>Bacillati</taxon>
        <taxon>Cyanobacteriota</taxon>
        <taxon>Cyanophyceae</taxon>
        <taxon>Oculatellales</taxon>
        <taxon>Oculatellaceae</taxon>
        <taxon>Thermoleptolyngbya</taxon>
    </lineage>
</organism>
<proteinExistence type="predicted"/>
<evidence type="ECO:0000313" key="1">
    <source>
        <dbReference type="EMBL" id="WOB43276.1"/>
    </source>
</evidence>
<dbReference type="AlphaFoldDB" id="A0AA96Y3N8"/>
<name>A0AA96Y3N8_9CYAN</name>